<comment type="caution">
    <text evidence="1">The sequence shown here is derived from an EMBL/GenBank/DDBJ whole genome shotgun (WGS) entry which is preliminary data.</text>
</comment>
<proteinExistence type="predicted"/>
<protein>
    <submittedName>
        <fullName evidence="1">Uncharacterized protein</fullName>
    </submittedName>
</protein>
<reference evidence="1 2" key="1">
    <citation type="submission" date="2020-02" db="EMBL/GenBank/DDBJ databases">
        <authorList>
            <person name="Ma Q."/>
            <person name="Huang Y."/>
            <person name="Song X."/>
            <person name="Pei D."/>
        </authorList>
    </citation>
    <scope>NUCLEOTIDE SEQUENCE [LARGE SCALE GENOMIC DNA]</scope>
    <source>
        <strain evidence="1">Sxm20200214</strain>
        <tissue evidence="1">Leaf</tissue>
    </source>
</reference>
<evidence type="ECO:0000313" key="2">
    <source>
        <dbReference type="Proteomes" id="UP000886595"/>
    </source>
</evidence>
<accession>A0A8X7V9S2</accession>
<gene>
    <name evidence="1" type="ORF">Bca52824_027430</name>
</gene>
<sequence>MLSKREPCSVGFLEELIVILEFHEKGSLTVIPICLTPYPFVDVEEETCQLFPENAPSWRAALTKLSNIATEYPSSRNVKSLFLSDWLKEVARDICLQVLFHIERFECPCCNGSSHGSFLRVVGGFRC</sequence>
<dbReference type="Proteomes" id="UP000886595">
    <property type="component" value="Unassembled WGS sequence"/>
</dbReference>
<dbReference type="EMBL" id="JAAMPC010000006">
    <property type="protein sequence ID" value="KAG2307682.1"/>
    <property type="molecule type" value="Genomic_DNA"/>
</dbReference>
<keyword evidence="2" id="KW-1185">Reference proteome</keyword>
<name>A0A8X7V9S2_BRACI</name>
<evidence type="ECO:0000313" key="1">
    <source>
        <dbReference type="EMBL" id="KAG2307682.1"/>
    </source>
</evidence>
<organism evidence="1 2">
    <name type="scientific">Brassica carinata</name>
    <name type="common">Ethiopian mustard</name>
    <name type="synonym">Abyssinian cabbage</name>
    <dbReference type="NCBI Taxonomy" id="52824"/>
    <lineage>
        <taxon>Eukaryota</taxon>
        <taxon>Viridiplantae</taxon>
        <taxon>Streptophyta</taxon>
        <taxon>Embryophyta</taxon>
        <taxon>Tracheophyta</taxon>
        <taxon>Spermatophyta</taxon>
        <taxon>Magnoliopsida</taxon>
        <taxon>eudicotyledons</taxon>
        <taxon>Gunneridae</taxon>
        <taxon>Pentapetalae</taxon>
        <taxon>rosids</taxon>
        <taxon>malvids</taxon>
        <taxon>Brassicales</taxon>
        <taxon>Brassicaceae</taxon>
        <taxon>Brassiceae</taxon>
        <taxon>Brassica</taxon>
    </lineage>
</organism>
<dbReference type="AlphaFoldDB" id="A0A8X7V9S2"/>